<dbReference type="Proteomes" id="UP000660110">
    <property type="component" value="Unassembled WGS sequence"/>
</dbReference>
<comment type="caution">
    <text evidence="1">The sequence shown here is derived from an EMBL/GenBank/DDBJ whole genome shotgun (WGS) entry which is preliminary data.</text>
</comment>
<dbReference type="EMBL" id="BMEL01000005">
    <property type="protein sequence ID" value="GGF34251.1"/>
    <property type="molecule type" value="Genomic_DNA"/>
</dbReference>
<evidence type="ECO:0000313" key="2">
    <source>
        <dbReference type="Proteomes" id="UP000660110"/>
    </source>
</evidence>
<dbReference type="InterPro" id="IPR050583">
    <property type="entry name" value="Mycobacterial_A85_antigen"/>
</dbReference>
<keyword evidence="2" id="KW-1185">Reference proteome</keyword>
<dbReference type="Pfam" id="PF00756">
    <property type="entry name" value="Esterase"/>
    <property type="match status" value="1"/>
</dbReference>
<accession>A0A917BB22</accession>
<protein>
    <submittedName>
        <fullName evidence="1">Esterase</fullName>
    </submittedName>
</protein>
<dbReference type="InterPro" id="IPR029058">
    <property type="entry name" value="AB_hydrolase_fold"/>
</dbReference>
<dbReference type="PANTHER" id="PTHR48098">
    <property type="entry name" value="ENTEROCHELIN ESTERASE-RELATED"/>
    <property type="match status" value="1"/>
</dbReference>
<proteinExistence type="predicted"/>
<sequence length="244" mass="27904">MIARIDCRFHSQILDLDVSMKVILPEHTTVPQKGFPTLYLLHGLSDDDSKWLRNTSLERYVEGRELAIVMPAANRSFYTNMEHGPDYFSYISEEVPKVARSFFPLSQEREDQYVAGLSMGGYGAFKVALTYPERFSAAASLSGSLDIISRIDSFPKDFAYIFGNRPIQGTKDDLYSLIDQLTEEGVSLPKLYQACGTEDHNYQANREFYQYGKQSGLNIVFEEGTGGHEWEYWDQQIKQVLEFL</sequence>
<dbReference type="AlphaFoldDB" id="A0A917BB22"/>
<dbReference type="SUPFAM" id="SSF53474">
    <property type="entry name" value="alpha/beta-Hydrolases"/>
    <property type="match status" value="1"/>
</dbReference>
<reference evidence="1" key="2">
    <citation type="submission" date="2020-09" db="EMBL/GenBank/DDBJ databases">
        <authorList>
            <person name="Sun Q."/>
            <person name="Zhou Y."/>
        </authorList>
    </citation>
    <scope>NUCLEOTIDE SEQUENCE</scope>
    <source>
        <strain evidence="1">CGMCC 1.12153</strain>
    </source>
</reference>
<gene>
    <name evidence="1" type="ORF">GCM10010954_36660</name>
</gene>
<name>A0A917BB22_HALAA</name>
<dbReference type="Gene3D" id="3.40.50.1820">
    <property type="entry name" value="alpha/beta hydrolase"/>
    <property type="match status" value="1"/>
</dbReference>
<dbReference type="InterPro" id="IPR000801">
    <property type="entry name" value="Esterase-like"/>
</dbReference>
<reference evidence="1" key="1">
    <citation type="journal article" date="2014" name="Int. J. Syst. Evol. Microbiol.">
        <title>Complete genome sequence of Corynebacterium casei LMG S-19264T (=DSM 44701T), isolated from a smear-ripened cheese.</title>
        <authorList>
            <consortium name="US DOE Joint Genome Institute (JGI-PGF)"/>
            <person name="Walter F."/>
            <person name="Albersmeier A."/>
            <person name="Kalinowski J."/>
            <person name="Ruckert C."/>
        </authorList>
    </citation>
    <scope>NUCLEOTIDE SEQUENCE</scope>
    <source>
        <strain evidence="1">CGMCC 1.12153</strain>
    </source>
</reference>
<dbReference type="GO" id="GO:0016747">
    <property type="term" value="F:acyltransferase activity, transferring groups other than amino-acyl groups"/>
    <property type="evidence" value="ECO:0007669"/>
    <property type="project" value="TreeGrafter"/>
</dbReference>
<dbReference type="PANTHER" id="PTHR48098:SF1">
    <property type="entry name" value="DIACYLGLYCEROL ACYLTRANSFERASE_MYCOLYLTRANSFERASE AG85A"/>
    <property type="match status" value="1"/>
</dbReference>
<evidence type="ECO:0000313" key="1">
    <source>
        <dbReference type="EMBL" id="GGF34251.1"/>
    </source>
</evidence>
<organism evidence="1 2">
    <name type="scientific">Halobacillus andaensis</name>
    <dbReference type="NCBI Taxonomy" id="1176239"/>
    <lineage>
        <taxon>Bacteria</taxon>
        <taxon>Bacillati</taxon>
        <taxon>Bacillota</taxon>
        <taxon>Bacilli</taxon>
        <taxon>Bacillales</taxon>
        <taxon>Bacillaceae</taxon>
        <taxon>Halobacillus</taxon>
    </lineage>
</organism>